<reference evidence="1" key="1">
    <citation type="submission" date="2022-01" db="EMBL/GenBank/DDBJ databases">
        <title>Nocardioidaceae gen. sp. A5X3R13.</title>
        <authorList>
            <person name="Lopez Marin M.A."/>
            <person name="Uhlik O."/>
        </authorList>
    </citation>
    <scope>NUCLEOTIDE SEQUENCE</scope>
    <source>
        <strain evidence="1">A5X3R13</strain>
    </source>
</reference>
<dbReference type="Proteomes" id="UP001164390">
    <property type="component" value="Chromosome"/>
</dbReference>
<accession>A0AA46YM66</accession>
<dbReference type="AlphaFoldDB" id="A0AA46YM66"/>
<dbReference type="EMBL" id="CP094970">
    <property type="protein sequence ID" value="UYM06221.1"/>
    <property type="molecule type" value="Genomic_DNA"/>
</dbReference>
<organism evidence="1 2">
    <name type="scientific">Solicola gregarius</name>
    <dbReference type="NCBI Taxonomy" id="2908642"/>
    <lineage>
        <taxon>Bacteria</taxon>
        <taxon>Bacillati</taxon>
        <taxon>Actinomycetota</taxon>
        <taxon>Actinomycetes</taxon>
        <taxon>Propionibacteriales</taxon>
        <taxon>Nocardioidaceae</taxon>
        <taxon>Solicola</taxon>
    </lineage>
</organism>
<evidence type="ECO:0000313" key="1">
    <source>
        <dbReference type="EMBL" id="UYM06221.1"/>
    </source>
</evidence>
<dbReference type="RefSeq" id="WP_271635088.1">
    <property type="nucleotide sequence ID" value="NZ_CP094970.1"/>
</dbReference>
<proteinExistence type="predicted"/>
<sequence>MSTEVPGVRLRRTAESSDAVSALGDLLGGTVGLEAMLGDLNRRARRFRAPGSTVSSSMRWNVHDCLDRRWWPQGVTSSADASVDETYAGRRVLAVSWYAKARRGVRKGSRISVLDIASRAYRHVLLVVPSLDDSGRLRVDPLPVHAGGIVWHGPYLHVAATRRGLFTARLDQLLRVPDRLRTDDRDAIGVDGDRLASFGYRYLLPVCSSYAAEYDDGVEPMRYSFASLARTQQGPRLITGEYGRGAMTRRLVQFRIDGSTSAVTADADGAARPELLHDGGVGNMQGATVVDGRWYVTRSRGPWGRGSICVGEPGALVEHQRALPMGPEDLTYWPSTDLFWTVSEWPGRRWIAAIPRARLG</sequence>
<evidence type="ECO:0000313" key="2">
    <source>
        <dbReference type="Proteomes" id="UP001164390"/>
    </source>
</evidence>
<gene>
    <name evidence="1" type="ORF">L0C25_03850</name>
</gene>
<keyword evidence="2" id="KW-1185">Reference proteome</keyword>
<name>A0AA46YM66_9ACTN</name>
<protein>
    <submittedName>
        <fullName evidence="1">Uncharacterized protein</fullName>
    </submittedName>
</protein>
<dbReference type="KEGG" id="sgrg:L0C25_03850"/>